<proteinExistence type="inferred from homology"/>
<dbReference type="Pfam" id="PF01554">
    <property type="entry name" value="MatE"/>
    <property type="match status" value="1"/>
</dbReference>
<dbReference type="AlphaFoldDB" id="A0A199W3J3"/>
<comment type="caution">
    <text evidence="3">The sequence shown here is derived from an EMBL/GenBank/DDBJ whole genome shotgun (WGS) entry which is preliminary data.</text>
</comment>
<dbReference type="GO" id="GO:0016020">
    <property type="term" value="C:membrane"/>
    <property type="evidence" value="ECO:0007669"/>
    <property type="project" value="InterPro"/>
</dbReference>
<organism evidence="3 4">
    <name type="scientific">Ananas comosus</name>
    <name type="common">Pineapple</name>
    <name type="synonym">Ananas ananas</name>
    <dbReference type="NCBI Taxonomy" id="4615"/>
    <lineage>
        <taxon>Eukaryota</taxon>
        <taxon>Viridiplantae</taxon>
        <taxon>Streptophyta</taxon>
        <taxon>Embryophyta</taxon>
        <taxon>Tracheophyta</taxon>
        <taxon>Spermatophyta</taxon>
        <taxon>Magnoliopsida</taxon>
        <taxon>Liliopsida</taxon>
        <taxon>Poales</taxon>
        <taxon>Bromeliaceae</taxon>
        <taxon>Bromelioideae</taxon>
        <taxon>Ananas</taxon>
    </lineage>
</organism>
<reference evidence="3 4" key="1">
    <citation type="journal article" date="2016" name="DNA Res.">
        <title>The draft genome of MD-2 pineapple using hybrid error correction of long reads.</title>
        <authorList>
            <person name="Redwan R.M."/>
            <person name="Saidin A."/>
            <person name="Kumar S.V."/>
        </authorList>
    </citation>
    <scope>NUCLEOTIDE SEQUENCE [LARGE SCALE GENOMIC DNA]</scope>
    <source>
        <strain evidence="4">cv. MD2</strain>
        <tissue evidence="3">Leaf</tissue>
    </source>
</reference>
<comment type="similarity">
    <text evidence="1">Belongs to the multi antimicrobial extrusion (MATE) (TC 2.A.66.1) family.</text>
</comment>
<name>A0A199W3J3_ANACO</name>
<dbReference type="PANTHER" id="PTHR11206">
    <property type="entry name" value="MULTIDRUG RESISTANCE PROTEIN"/>
    <property type="match status" value="1"/>
</dbReference>
<dbReference type="STRING" id="4615.A0A199W3J3"/>
<evidence type="ECO:0000313" key="3">
    <source>
        <dbReference type="EMBL" id="OAY83811.1"/>
    </source>
</evidence>
<sequence>MEEEEEGAGREGLLEKEEESCGLQVRGPGWRRRRQLMMIWEEGKRVGHLAGPMVAMGLTQLLVQVVSNMMVGHLGQLALSSAAIATSLTNVTGFSLLVRQSPLLSSPLPSYSCFNS</sequence>
<gene>
    <name evidence="3" type="ORF">ACMD2_19520</name>
</gene>
<evidence type="ECO:0000256" key="2">
    <source>
        <dbReference type="SAM" id="MobiDB-lite"/>
    </source>
</evidence>
<feature type="region of interest" description="Disordered" evidence="2">
    <location>
        <begin position="1"/>
        <end position="21"/>
    </location>
</feature>
<protein>
    <submittedName>
        <fullName evidence="3">Protein DETOXIFICATION 7</fullName>
    </submittedName>
</protein>
<dbReference type="GO" id="GO:0015297">
    <property type="term" value="F:antiporter activity"/>
    <property type="evidence" value="ECO:0007669"/>
    <property type="project" value="InterPro"/>
</dbReference>
<dbReference type="InterPro" id="IPR002528">
    <property type="entry name" value="MATE_fam"/>
</dbReference>
<dbReference type="GO" id="GO:0042910">
    <property type="term" value="F:xenobiotic transmembrane transporter activity"/>
    <property type="evidence" value="ECO:0007669"/>
    <property type="project" value="InterPro"/>
</dbReference>
<accession>A0A199W3J3</accession>
<dbReference type="Proteomes" id="UP000092600">
    <property type="component" value="Unassembled WGS sequence"/>
</dbReference>
<dbReference type="EMBL" id="LSRQ01000309">
    <property type="protein sequence ID" value="OAY83811.1"/>
    <property type="molecule type" value="Genomic_DNA"/>
</dbReference>
<evidence type="ECO:0000256" key="1">
    <source>
        <dbReference type="ARBA" id="ARBA00010199"/>
    </source>
</evidence>
<evidence type="ECO:0000313" key="4">
    <source>
        <dbReference type="Proteomes" id="UP000092600"/>
    </source>
</evidence>